<name>A0A183G832_HELPZ</name>
<gene>
    <name evidence="2" type="ORF">HPBE_LOCUS17993</name>
</gene>
<evidence type="ECO:0000256" key="1">
    <source>
        <dbReference type="SAM" id="MobiDB-lite"/>
    </source>
</evidence>
<accession>A0A183G832</accession>
<feature type="compositionally biased region" description="Basic and acidic residues" evidence="1">
    <location>
        <begin position="43"/>
        <end position="57"/>
    </location>
</feature>
<evidence type="ECO:0000313" key="4">
    <source>
        <dbReference type="WBParaSite" id="HPBE_0001799601-mRNA-1"/>
    </source>
</evidence>
<reference evidence="2 3" key="1">
    <citation type="submission" date="2018-11" db="EMBL/GenBank/DDBJ databases">
        <authorList>
            <consortium name="Pathogen Informatics"/>
        </authorList>
    </citation>
    <scope>NUCLEOTIDE SEQUENCE [LARGE SCALE GENOMIC DNA]</scope>
</reference>
<keyword evidence="3" id="KW-1185">Reference proteome</keyword>
<accession>A0A3P8A8Q4</accession>
<organism evidence="3 4">
    <name type="scientific">Heligmosomoides polygyrus</name>
    <name type="common">Parasitic roundworm</name>
    <dbReference type="NCBI Taxonomy" id="6339"/>
    <lineage>
        <taxon>Eukaryota</taxon>
        <taxon>Metazoa</taxon>
        <taxon>Ecdysozoa</taxon>
        <taxon>Nematoda</taxon>
        <taxon>Chromadorea</taxon>
        <taxon>Rhabditida</taxon>
        <taxon>Rhabditina</taxon>
        <taxon>Rhabditomorpha</taxon>
        <taxon>Strongyloidea</taxon>
        <taxon>Heligmosomidae</taxon>
        <taxon>Heligmosomoides</taxon>
    </lineage>
</organism>
<evidence type="ECO:0000313" key="3">
    <source>
        <dbReference type="Proteomes" id="UP000050761"/>
    </source>
</evidence>
<dbReference type="EMBL" id="UZAH01030397">
    <property type="protein sequence ID" value="VDP10407.1"/>
    <property type="molecule type" value="Genomic_DNA"/>
</dbReference>
<dbReference type="AlphaFoldDB" id="A0A183G832"/>
<feature type="compositionally biased region" description="Basic and acidic residues" evidence="1">
    <location>
        <begin position="87"/>
        <end position="99"/>
    </location>
</feature>
<dbReference type="WBParaSite" id="HPBE_0001799601-mRNA-1">
    <property type="protein sequence ID" value="HPBE_0001799601-mRNA-1"/>
    <property type="gene ID" value="HPBE_0001799601"/>
</dbReference>
<evidence type="ECO:0000313" key="2">
    <source>
        <dbReference type="EMBL" id="VDP10407.1"/>
    </source>
</evidence>
<proteinExistence type="predicted"/>
<reference evidence="4" key="2">
    <citation type="submission" date="2019-09" db="UniProtKB">
        <authorList>
            <consortium name="WormBaseParasite"/>
        </authorList>
    </citation>
    <scope>IDENTIFICATION</scope>
</reference>
<feature type="region of interest" description="Disordered" evidence="1">
    <location>
        <begin position="39"/>
        <end position="100"/>
    </location>
</feature>
<dbReference type="Proteomes" id="UP000050761">
    <property type="component" value="Unassembled WGS sequence"/>
</dbReference>
<protein>
    <submittedName>
        <fullName evidence="4">NHR domain-containing protein</fullName>
    </submittedName>
</protein>
<sequence>MTSYTCSTPTVRTIGPKVLGRLQNAEGIAQCRQRTAALPMLRRAGDHTRTDTDRPRGEFSGIAEVSQPLALRSSRRRSTPPGPRPGPARDTERERETERLSITPLIALRLTDSTEYYRGNVGFLVVNYPNIDRIH</sequence>